<sequence length="256" mass="29192">MFSLNRGVSAVFPLRLKVFIDTIRWHGGAERGPVGPCPPGPGEKPPSSAQSVCNPCPPYYPPYEQKRPPFYSCPRSRYSVNWIYVNDKPPSTSLKDFFDRAAQIVFWTELIRGFSVTLAHIFKEPATINYPFEKGPLSPRFRGEHALRRYPSGEERCIACKLCEALCPAQAITIDAEERSDGSRRATRYDIDLTKCIFCGYCQEACPVDAIVEGPNFEYSTETHEELIYNKDKLLSNGDRWEPEIISNLRDNHLYR</sequence>
<dbReference type="NCBIfam" id="NF004539">
    <property type="entry name" value="PRK05888.1-5"/>
    <property type="match status" value="1"/>
</dbReference>
<evidence type="ECO:0000256" key="3">
    <source>
        <dbReference type="ARBA" id="ARBA00010277"/>
    </source>
</evidence>
<dbReference type="GO" id="GO:0003954">
    <property type="term" value="F:NADH dehydrogenase activity"/>
    <property type="evidence" value="ECO:0007669"/>
    <property type="project" value="TreeGrafter"/>
</dbReference>
<proteinExistence type="inferred from homology"/>
<feature type="domain" description="4Fe-4S ferredoxin-type" evidence="9">
    <location>
        <begin position="148"/>
        <end position="177"/>
    </location>
</feature>
<dbReference type="InterPro" id="IPR010226">
    <property type="entry name" value="NADH_quinone_OxRdtase_chainI"/>
</dbReference>
<evidence type="ECO:0000256" key="1">
    <source>
        <dbReference type="ARBA" id="ARBA00001966"/>
    </source>
</evidence>
<dbReference type="GO" id="GO:0032981">
    <property type="term" value="P:mitochondrial respiratory chain complex I assembly"/>
    <property type="evidence" value="ECO:0007669"/>
    <property type="project" value="TreeGrafter"/>
</dbReference>
<dbReference type="OrthoDB" id="204405at2759"/>
<comment type="function">
    <text evidence="2">Core subunit of the mitochondrial membrane respiratory chain NADH dehydrogenase (Complex I) that is believed to belong to the minimal assembly required for catalysis. Complex I functions in the transfer of electrons from NADH to the respiratory chain. The immediate electron acceptor for the enzyme is believed to be ubiquinone.</text>
</comment>
<dbReference type="EMBL" id="CADEBC010000208">
    <property type="protein sequence ID" value="CAB3225709.1"/>
    <property type="molecule type" value="Genomic_DNA"/>
</dbReference>
<accession>A0A8S0Z0M9</accession>
<dbReference type="GO" id="GO:0016020">
    <property type="term" value="C:membrane"/>
    <property type="evidence" value="ECO:0007669"/>
    <property type="project" value="InterPro"/>
</dbReference>
<dbReference type="GO" id="GO:0046872">
    <property type="term" value="F:metal ion binding"/>
    <property type="evidence" value="ECO:0007669"/>
    <property type="project" value="UniProtKB-KW"/>
</dbReference>
<feature type="domain" description="4Fe-4S ferredoxin-type" evidence="9">
    <location>
        <begin position="187"/>
        <end position="216"/>
    </location>
</feature>
<evidence type="ECO:0000256" key="2">
    <source>
        <dbReference type="ARBA" id="ARBA00003257"/>
    </source>
</evidence>
<dbReference type="InterPro" id="IPR017900">
    <property type="entry name" value="4Fe4S_Fe_S_CS"/>
</dbReference>
<dbReference type="NCBIfam" id="TIGR01971">
    <property type="entry name" value="NuoI"/>
    <property type="match status" value="1"/>
</dbReference>
<evidence type="ECO:0000313" key="10">
    <source>
        <dbReference type="EMBL" id="CAB3225709.1"/>
    </source>
</evidence>
<protein>
    <recommendedName>
        <fullName evidence="9">4Fe-4S ferredoxin-type domain-containing protein</fullName>
    </recommendedName>
</protein>
<dbReference type="PANTHER" id="PTHR10849:SF20">
    <property type="entry name" value="NADH DEHYDROGENASE [UBIQUINONE] IRON-SULFUR PROTEIN 8, MITOCHONDRIAL"/>
    <property type="match status" value="1"/>
</dbReference>
<dbReference type="Gene3D" id="3.30.70.3270">
    <property type="match status" value="1"/>
</dbReference>
<keyword evidence="11" id="KW-1185">Reference proteome</keyword>
<dbReference type="HAMAP" id="MF_01351">
    <property type="entry name" value="NDH1_NuoI"/>
    <property type="match status" value="1"/>
</dbReference>
<evidence type="ECO:0000256" key="4">
    <source>
        <dbReference type="ARBA" id="ARBA00022485"/>
    </source>
</evidence>
<dbReference type="PROSITE" id="PS51379">
    <property type="entry name" value="4FE4S_FER_2"/>
    <property type="match status" value="2"/>
</dbReference>
<evidence type="ECO:0000256" key="6">
    <source>
        <dbReference type="ARBA" id="ARBA00022967"/>
    </source>
</evidence>
<dbReference type="GO" id="GO:0005739">
    <property type="term" value="C:mitochondrion"/>
    <property type="evidence" value="ECO:0007669"/>
    <property type="project" value="UniProtKB-ARBA"/>
</dbReference>
<evidence type="ECO:0000256" key="5">
    <source>
        <dbReference type="ARBA" id="ARBA00022723"/>
    </source>
</evidence>
<comment type="cofactor">
    <cofactor evidence="1">
        <name>[4Fe-4S] cluster</name>
        <dbReference type="ChEBI" id="CHEBI:49883"/>
    </cofactor>
</comment>
<keyword evidence="8" id="KW-0411">Iron-sulfur</keyword>
<dbReference type="Proteomes" id="UP000494106">
    <property type="component" value="Unassembled WGS sequence"/>
</dbReference>
<evidence type="ECO:0000259" key="9">
    <source>
        <dbReference type="PROSITE" id="PS51379"/>
    </source>
</evidence>
<keyword evidence="4" id="KW-0004">4Fe-4S</keyword>
<dbReference type="AlphaFoldDB" id="A0A8S0Z0M9"/>
<dbReference type="InterPro" id="IPR017896">
    <property type="entry name" value="4Fe4S_Fe-S-bd"/>
</dbReference>
<organism evidence="10 11">
    <name type="scientific">Arctia plantaginis</name>
    <name type="common">Wood tiger moth</name>
    <name type="synonym">Phalaena plantaginis</name>
    <dbReference type="NCBI Taxonomy" id="874455"/>
    <lineage>
        <taxon>Eukaryota</taxon>
        <taxon>Metazoa</taxon>
        <taxon>Ecdysozoa</taxon>
        <taxon>Arthropoda</taxon>
        <taxon>Hexapoda</taxon>
        <taxon>Insecta</taxon>
        <taxon>Pterygota</taxon>
        <taxon>Neoptera</taxon>
        <taxon>Endopterygota</taxon>
        <taxon>Lepidoptera</taxon>
        <taxon>Glossata</taxon>
        <taxon>Ditrysia</taxon>
        <taxon>Noctuoidea</taxon>
        <taxon>Erebidae</taxon>
        <taxon>Arctiinae</taxon>
        <taxon>Arctia</taxon>
    </lineage>
</organism>
<keyword evidence="7" id="KW-0408">Iron</keyword>
<dbReference type="GO" id="GO:0006120">
    <property type="term" value="P:mitochondrial electron transport, NADH to ubiquinone"/>
    <property type="evidence" value="ECO:0007669"/>
    <property type="project" value="TreeGrafter"/>
</dbReference>
<dbReference type="GO" id="GO:0051539">
    <property type="term" value="F:4 iron, 4 sulfur cluster binding"/>
    <property type="evidence" value="ECO:0007669"/>
    <property type="project" value="UniProtKB-KW"/>
</dbReference>
<evidence type="ECO:0000256" key="8">
    <source>
        <dbReference type="ARBA" id="ARBA00023014"/>
    </source>
</evidence>
<gene>
    <name evidence="10" type="ORF">APLA_LOCUS2551</name>
</gene>
<dbReference type="NCBIfam" id="NF004538">
    <property type="entry name" value="PRK05888.1-4"/>
    <property type="match status" value="1"/>
</dbReference>
<evidence type="ECO:0000313" key="11">
    <source>
        <dbReference type="Proteomes" id="UP000494106"/>
    </source>
</evidence>
<dbReference type="FunFam" id="3.30.70.3270:FF:000001">
    <property type="entry name" value="NADH-quinone oxidoreductase subunit I 1"/>
    <property type="match status" value="1"/>
</dbReference>
<reference evidence="10 11" key="1">
    <citation type="submission" date="2020-04" db="EMBL/GenBank/DDBJ databases">
        <authorList>
            <person name="Wallbank WR R."/>
            <person name="Pardo Diaz C."/>
            <person name="Kozak K."/>
            <person name="Martin S."/>
            <person name="Jiggins C."/>
            <person name="Moest M."/>
            <person name="Warren A I."/>
            <person name="Byers J.R.P. K."/>
            <person name="Montejo-Kovacevich G."/>
            <person name="Yen C E."/>
        </authorList>
    </citation>
    <scope>NUCLEOTIDE SEQUENCE [LARGE SCALE GENOMIC DNA]</scope>
</reference>
<dbReference type="PROSITE" id="PS00198">
    <property type="entry name" value="4FE4S_FER_1"/>
    <property type="match status" value="1"/>
</dbReference>
<evidence type="ECO:0000256" key="7">
    <source>
        <dbReference type="ARBA" id="ARBA00023004"/>
    </source>
</evidence>
<keyword evidence="5" id="KW-0479">Metal-binding</keyword>
<dbReference type="Pfam" id="PF12838">
    <property type="entry name" value="Fer4_7"/>
    <property type="match status" value="1"/>
</dbReference>
<comment type="caution">
    <text evidence="10">The sequence shown here is derived from an EMBL/GenBank/DDBJ whole genome shotgun (WGS) entry which is preliminary data.</text>
</comment>
<comment type="similarity">
    <text evidence="3">Belongs to the complex I 23 kDa subunit family.</text>
</comment>
<dbReference type="PANTHER" id="PTHR10849">
    <property type="entry name" value="NADH DEHYDROGENASE UBIQUINONE IRON-SULFUR PROTEIN 8, MITOCHONDRIAL"/>
    <property type="match status" value="1"/>
</dbReference>
<name>A0A8S0Z0M9_ARCPL</name>
<keyword evidence="6" id="KW-1278">Translocase</keyword>
<dbReference type="SUPFAM" id="SSF54862">
    <property type="entry name" value="4Fe-4S ferredoxins"/>
    <property type="match status" value="1"/>
</dbReference>